<evidence type="ECO:0000313" key="2">
    <source>
        <dbReference type="EMBL" id="CAD5324593.1"/>
    </source>
</evidence>
<dbReference type="AlphaFoldDB" id="A0A7G2ETZ1"/>
<reference evidence="2 3" key="1">
    <citation type="submission" date="2020-09" db="EMBL/GenBank/DDBJ databases">
        <authorList>
            <person name="Ashkenazy H."/>
        </authorList>
    </citation>
    <scope>NUCLEOTIDE SEQUENCE [LARGE SCALE GENOMIC DNA]</scope>
    <source>
        <strain evidence="3">cv. Cdm-0</strain>
    </source>
</reference>
<sequence>MVGVKGRSFEPKQRLESKSSGSSGGLINPPLNPSVSRTMNNSHGGGSRGGRSDVGVSSHSSSQSETQSMTQSHRSLPSQYCRGHNLFLLLNHHQDYQELLDCLLNLQGRQHLLVLSKVPIPGVETLWFNMHKYKLPRAIAEVFRRKFDGPYFNWKRMFYWDHGLTEAVREGFKMIAQKRMKGIVSEVKRSGVQSLWIRGKLLDRMWVHWNTSRVVVRSESASQ</sequence>
<accession>A0A7G2ETZ1</accession>
<protein>
    <submittedName>
        <fullName evidence="2">(thale cress) hypothetical protein</fullName>
    </submittedName>
</protein>
<proteinExistence type="predicted"/>
<dbReference type="Proteomes" id="UP000516314">
    <property type="component" value="Chromosome 3"/>
</dbReference>
<feature type="compositionally biased region" description="Polar residues" evidence="1">
    <location>
        <begin position="65"/>
        <end position="75"/>
    </location>
</feature>
<feature type="compositionally biased region" description="Low complexity" evidence="1">
    <location>
        <begin position="53"/>
        <end position="64"/>
    </location>
</feature>
<organism evidence="2 3">
    <name type="scientific">Arabidopsis thaliana</name>
    <name type="common">Mouse-ear cress</name>
    <dbReference type="NCBI Taxonomy" id="3702"/>
    <lineage>
        <taxon>Eukaryota</taxon>
        <taxon>Viridiplantae</taxon>
        <taxon>Streptophyta</taxon>
        <taxon>Embryophyta</taxon>
        <taxon>Tracheophyta</taxon>
        <taxon>Spermatophyta</taxon>
        <taxon>Magnoliopsida</taxon>
        <taxon>eudicotyledons</taxon>
        <taxon>Gunneridae</taxon>
        <taxon>Pentapetalae</taxon>
        <taxon>rosids</taxon>
        <taxon>malvids</taxon>
        <taxon>Brassicales</taxon>
        <taxon>Brassicaceae</taxon>
        <taxon>Camelineae</taxon>
        <taxon>Arabidopsis</taxon>
    </lineage>
</organism>
<name>A0A7G2ETZ1_ARATH</name>
<evidence type="ECO:0000313" key="3">
    <source>
        <dbReference type="Proteomes" id="UP000516314"/>
    </source>
</evidence>
<evidence type="ECO:0000256" key="1">
    <source>
        <dbReference type="SAM" id="MobiDB-lite"/>
    </source>
</evidence>
<dbReference type="EMBL" id="LR881468">
    <property type="protein sequence ID" value="CAD5324593.1"/>
    <property type="molecule type" value="Genomic_DNA"/>
</dbReference>
<feature type="region of interest" description="Disordered" evidence="1">
    <location>
        <begin position="1"/>
        <end position="75"/>
    </location>
</feature>
<feature type="compositionally biased region" description="Basic and acidic residues" evidence="1">
    <location>
        <begin position="7"/>
        <end position="17"/>
    </location>
</feature>
<gene>
    <name evidence="2" type="ORF">AT9943_LOCUS12478</name>
</gene>